<dbReference type="CDD" id="cd01026">
    <property type="entry name" value="TOPRIM_OLD"/>
    <property type="match status" value="1"/>
</dbReference>
<dbReference type="Pfam" id="PF13175">
    <property type="entry name" value="AAA_15"/>
    <property type="match status" value="1"/>
</dbReference>
<dbReference type="InterPro" id="IPR041685">
    <property type="entry name" value="AAA_GajA/Old/RecF-like"/>
</dbReference>
<dbReference type="SUPFAM" id="SSF52540">
    <property type="entry name" value="P-loop containing nucleoside triphosphate hydrolases"/>
    <property type="match status" value="1"/>
</dbReference>
<dbReference type="Gene3D" id="3.40.50.300">
    <property type="entry name" value="P-loop containing nucleotide triphosphate hydrolases"/>
    <property type="match status" value="1"/>
</dbReference>
<evidence type="ECO:0000259" key="2">
    <source>
        <dbReference type="Pfam" id="PF20469"/>
    </source>
</evidence>
<dbReference type="Pfam" id="PF20469">
    <property type="entry name" value="OLD-like_TOPRIM"/>
    <property type="match status" value="1"/>
</dbReference>
<dbReference type="RefSeq" id="WP_151522867.1">
    <property type="nucleotide sequence ID" value="NZ_WBPL01000010.1"/>
</dbReference>
<accession>A0A9W7QJ24</accession>
<evidence type="ECO:0000313" key="4">
    <source>
        <dbReference type="Proteomes" id="UP000475765"/>
    </source>
</evidence>
<reference evidence="3 4" key="1">
    <citation type="submission" date="2019-10" db="EMBL/GenBank/DDBJ databases">
        <title>Bacillus from the desert of Cuatro Cinegas, Coahuila.</title>
        <authorList>
            <person name="Olmedo-Alvarez G."/>
            <person name="Saldana S."/>
            <person name="Barcelo D."/>
        </authorList>
    </citation>
    <scope>NUCLEOTIDE SEQUENCE [LARGE SCALE GENOMIC DNA]</scope>
    <source>
        <strain evidence="3 4">CH417_13T</strain>
    </source>
</reference>
<dbReference type="InterPro" id="IPR034139">
    <property type="entry name" value="TOPRIM_OLD"/>
</dbReference>
<gene>
    <name evidence="3" type="ORF">F8172_04115</name>
</gene>
<dbReference type="InterPro" id="IPR051396">
    <property type="entry name" value="Bact_Antivir_Def_Nuclease"/>
</dbReference>
<dbReference type="EMBL" id="WBPP01000007">
    <property type="protein sequence ID" value="KAB2399535.1"/>
    <property type="molecule type" value="Genomic_DNA"/>
</dbReference>
<feature type="domain" description="OLD protein-like TOPRIM" evidence="2">
    <location>
        <begin position="462"/>
        <end position="525"/>
    </location>
</feature>
<dbReference type="PANTHER" id="PTHR43581">
    <property type="entry name" value="ATP/GTP PHOSPHATASE"/>
    <property type="match status" value="1"/>
</dbReference>
<dbReference type="AlphaFoldDB" id="A0A9W7QJ24"/>
<evidence type="ECO:0000259" key="1">
    <source>
        <dbReference type="Pfam" id="PF13175"/>
    </source>
</evidence>
<comment type="caution">
    <text evidence="3">The sequence shown here is derived from an EMBL/GenBank/DDBJ whole genome shotgun (WGS) entry which is preliminary data.</text>
</comment>
<name>A0A9W7QJ24_BACCE</name>
<feature type="domain" description="Endonuclease GajA/Old nuclease/RecF-like AAA" evidence="1">
    <location>
        <begin position="1"/>
        <end position="398"/>
    </location>
</feature>
<dbReference type="PANTHER" id="PTHR43581:SF4">
    <property type="entry name" value="ATP_GTP PHOSPHATASE"/>
    <property type="match status" value="1"/>
</dbReference>
<dbReference type="Proteomes" id="UP000475765">
    <property type="component" value="Unassembled WGS sequence"/>
</dbReference>
<dbReference type="InterPro" id="IPR027417">
    <property type="entry name" value="P-loop_NTPase"/>
</dbReference>
<proteinExistence type="predicted"/>
<evidence type="ECO:0000313" key="3">
    <source>
        <dbReference type="EMBL" id="KAB2399535.1"/>
    </source>
</evidence>
<organism evidence="3 4">
    <name type="scientific">Bacillus cereus</name>
    <dbReference type="NCBI Taxonomy" id="1396"/>
    <lineage>
        <taxon>Bacteria</taxon>
        <taxon>Bacillati</taxon>
        <taxon>Bacillota</taxon>
        <taxon>Bacilli</taxon>
        <taxon>Bacillales</taxon>
        <taxon>Bacillaceae</taxon>
        <taxon>Bacillus</taxon>
        <taxon>Bacillus cereus group</taxon>
    </lineage>
</organism>
<protein>
    <submittedName>
        <fullName evidence="3">AAA family ATPase</fullName>
    </submittedName>
</protein>
<sequence>MYLKSLKIYNFRKFGIDNNKIEFVDAKSFQEQKNKKEINIAPTTTLIVGKNNCGKTTIIKALDNLINNKDAFKANDFNFLYLKKLLDQYEQTTLKLDDESKEKIETPYLQFNIGIGIEDNSNDLVTNLVRFMKLDDINNSELEIGIKVELENEEVFIRDVKKLLEKNHNSSIRFSGFLELINNSVFKLNYYNADNDKIENFNIKNLIELRPIKANNIESEKCLSKAFSKIIEYRYKSLFGEEGNDLNSKISDINEELTKLISEKHTHSINESLGEIESNEKLKVLLRADLSFQKVMNNLIKYEYVERDMNIPENQFGLGYTNLMMIIADLIDYMEKYPENSFNSKVNLISIEEPETFMHPQMQELFIKNINEAIASLLKSKNKNVNSQLVITTHSSHILNSKIHSGNTFNNINYVTTKNNYTHVVNLRDDIIIPKSETNAHKREDDLKFLKKHVKYKVSELFFSDAIIFVEGVTEETLLKYYIDNRDKLNKNYISVFNIDGAHGIVYHDLIKALKVPALIITDLDIKRATKEKENFKQISDLKDRLTTNETIKKYNGGSDRLEELRHEKFEVENVYIAYQGKIKGYYATSFEEAFILTNYENKILNSVLEKMKPKIYEDIIGENKNLDNIKGNSYKLQKKLSNNKSDFANELLYKFITETEAPGVPSLPQYIDSGLLWLTKKLEGEK</sequence>